<keyword evidence="1" id="KW-1133">Transmembrane helix</keyword>
<keyword evidence="3" id="KW-1185">Reference proteome</keyword>
<keyword evidence="1" id="KW-0472">Membrane</keyword>
<dbReference type="Proteomes" id="UP000220797">
    <property type="component" value="Unassembled WGS sequence"/>
</dbReference>
<sequence>MALLYNKGCDDFEGNSAKCHMTICPIDKSKYETSYCQVQLNPIKVYRPLYNVSNDISQNMFKYIRYGPYEFSRIIILSNNNQDGIVFLYELNPYKDDFPFKTYLCRLKNINQRITLCESIDINYLGKNLSFNSYDVINGKNNLSSLKLLKNPRHKIIKAKYKNLFYKQHFCHVVKTKFVTHLRCVNYLCEKYNEEYTLCTNANYSGKLVFLDYYSYQRNIKDLIYLPDSCLKKDSNFACTPYFCQKKVINQFTSCEYQEISAIKNIAISPKSLDVISTNPQNVYHENNMSAPELFAIAFVPFLILFVFFWCYIYKLMKKRRRKFYNAKKI</sequence>
<evidence type="ECO:0000256" key="1">
    <source>
        <dbReference type="SAM" id="Phobius"/>
    </source>
</evidence>
<dbReference type="AlphaFoldDB" id="A0A1J1GT92"/>
<dbReference type="EMBL" id="CVMV01000034">
    <property type="protein sequence ID" value="CRG95448.1"/>
    <property type="molecule type" value="Genomic_DNA"/>
</dbReference>
<evidence type="ECO:0000313" key="3">
    <source>
        <dbReference type="Proteomes" id="UP000220797"/>
    </source>
</evidence>
<organism evidence="2 3">
    <name type="scientific">Plasmodium gallinaceum</name>
    <dbReference type="NCBI Taxonomy" id="5849"/>
    <lineage>
        <taxon>Eukaryota</taxon>
        <taxon>Sar</taxon>
        <taxon>Alveolata</taxon>
        <taxon>Apicomplexa</taxon>
        <taxon>Aconoidasida</taxon>
        <taxon>Haemosporida</taxon>
        <taxon>Plasmodiidae</taxon>
        <taxon>Plasmodium</taxon>
        <taxon>Plasmodium (Haemamoeba)</taxon>
    </lineage>
</organism>
<proteinExistence type="predicted"/>
<comment type="caution">
    <text evidence="2">The sequence shown here is derived from an EMBL/GenBank/DDBJ whole genome shotgun (WGS) entry which is preliminary data.</text>
</comment>
<keyword evidence="1" id="KW-0812">Transmembrane</keyword>
<reference evidence="2" key="1">
    <citation type="submission" date="2015-04" db="EMBL/GenBank/DDBJ databases">
        <authorList>
            <consortium name="Pathogen Informatics"/>
        </authorList>
    </citation>
    <scope>NUCLEOTIDE SEQUENCE [LARGE SCALE GENOMIC DNA]</scope>
    <source>
        <strain evidence="2">8A</strain>
    </source>
</reference>
<evidence type="ECO:0000313" key="2">
    <source>
        <dbReference type="EMBL" id="CRG95448.1"/>
    </source>
</evidence>
<gene>
    <name evidence="2" type="ORF">PGAL8A_00265100</name>
</gene>
<accession>A0A1J1GT92</accession>
<feature type="transmembrane region" description="Helical" evidence="1">
    <location>
        <begin position="294"/>
        <end position="314"/>
    </location>
</feature>
<dbReference type="RefSeq" id="XP_028528259.1">
    <property type="nucleotide sequence ID" value="XM_028671625.1"/>
</dbReference>
<protein>
    <submittedName>
        <fullName evidence="2">Fam-e protein</fullName>
    </submittedName>
</protein>
<dbReference type="GeneID" id="39731180"/>
<name>A0A1J1GT92_PLAGA</name>
<dbReference type="VEuPathDB" id="PlasmoDB:PGAL8A_00265100"/>